<accession>B0WFC5</accession>
<dbReference type="VEuPathDB" id="VectorBase:CPIJ005961"/>
<dbReference type="eggNOG" id="KOG1875">
    <property type="taxonomic scope" value="Eukaryota"/>
</dbReference>
<keyword evidence="4" id="KW-1185">Reference proteome</keyword>
<dbReference type="EMBL" id="DS231916">
    <property type="protein sequence ID" value="EDS26142.1"/>
    <property type="molecule type" value="Genomic_DNA"/>
</dbReference>
<evidence type="ECO:0000313" key="2">
    <source>
        <dbReference type="EMBL" id="EDS26142.1"/>
    </source>
</evidence>
<dbReference type="HOGENOM" id="CLU_909881_0_0_1"/>
<reference evidence="2" key="1">
    <citation type="submission" date="2007-03" db="EMBL/GenBank/DDBJ databases">
        <title>Annotation of Culex pipiens quinquefasciatus.</title>
        <authorList>
            <consortium name="The Broad Institute Genome Sequencing Platform"/>
            <person name="Atkinson P.W."/>
            <person name="Hemingway J."/>
            <person name="Christensen B.M."/>
            <person name="Higgs S."/>
            <person name="Kodira C."/>
            <person name="Hannick L."/>
            <person name="Megy K."/>
            <person name="O'Leary S."/>
            <person name="Pearson M."/>
            <person name="Haas B.J."/>
            <person name="Mauceli E."/>
            <person name="Wortman J.R."/>
            <person name="Lee N.H."/>
            <person name="Guigo R."/>
            <person name="Stanke M."/>
            <person name="Alvarado L."/>
            <person name="Amedeo P."/>
            <person name="Antoine C.H."/>
            <person name="Arensburger P."/>
            <person name="Bidwell S.L."/>
            <person name="Crawford M."/>
            <person name="Camaro F."/>
            <person name="Devon K."/>
            <person name="Engels R."/>
            <person name="Hammond M."/>
            <person name="Howarth C."/>
            <person name="Koehrsen M."/>
            <person name="Lawson D."/>
            <person name="Montgomery P."/>
            <person name="Nene V."/>
            <person name="Nusbaum C."/>
            <person name="Puiu D."/>
            <person name="Romero-Severson J."/>
            <person name="Severson D.W."/>
            <person name="Shumway M."/>
            <person name="Sisk P."/>
            <person name="Stolte C."/>
            <person name="Zeng Q."/>
            <person name="Eisenstadt E."/>
            <person name="Fraser-Liggett C."/>
            <person name="Strausberg R."/>
            <person name="Galagan J."/>
            <person name="Birren B."/>
            <person name="Collins F.H."/>
        </authorList>
    </citation>
    <scope>NUCLEOTIDE SEQUENCE [LARGE SCALE GENOMIC DNA]</scope>
    <source>
        <strain evidence="2">JHB</strain>
    </source>
</reference>
<reference evidence="3" key="2">
    <citation type="submission" date="2021-02" db="UniProtKB">
        <authorList>
            <consortium name="EnsemblMetazoa"/>
        </authorList>
    </citation>
    <scope>IDENTIFICATION</scope>
    <source>
        <strain evidence="3">JHB</strain>
    </source>
</reference>
<feature type="region of interest" description="Disordered" evidence="1">
    <location>
        <begin position="137"/>
        <end position="189"/>
    </location>
</feature>
<dbReference type="OrthoDB" id="205099at2759"/>
<name>B0WFC5_CULQU</name>
<dbReference type="AlphaFoldDB" id="B0WFC5"/>
<feature type="compositionally biased region" description="Low complexity" evidence="1">
    <location>
        <begin position="146"/>
        <end position="185"/>
    </location>
</feature>
<feature type="compositionally biased region" description="Low complexity" evidence="1">
    <location>
        <begin position="14"/>
        <end position="23"/>
    </location>
</feature>
<proteinExistence type="predicted"/>
<evidence type="ECO:0000313" key="3">
    <source>
        <dbReference type="EnsemblMetazoa" id="CPIJ005961-PA"/>
    </source>
</evidence>
<sequence length="306" mass="32823">MNVAPDAHMPHPSPSGLMPSSLLNPQPSPIAHLPGPTNMPYMDGQSDTDGSPFTTAHSPAASNWSGSREMLRPSLRPGHYVQSEPQGAGSQIGTRLNIQLYRHSNVILIVEPNEKESSPNEMTYTLYLVLVKPSSVENSQPQDAEPSITSSVSQSGPGSVPPGCVLSVPELSSSAAHPPTSSSTTENDGMPKLYLKVQSLIEFDTFVAMHDPGTYVNELAGSKRKLGALGEGPSKQQKSWPTPWSHCNEKLPLANELTLRRIPHGGLQVEANGTIMAVMKINEQEKIDHPVSIDCLSTEVDSPAKL</sequence>
<dbReference type="EnsemblMetazoa" id="CPIJ005961-RA">
    <property type="protein sequence ID" value="CPIJ005961-PA"/>
    <property type="gene ID" value="CPIJ005961"/>
</dbReference>
<feature type="region of interest" description="Disordered" evidence="1">
    <location>
        <begin position="1"/>
        <end position="91"/>
    </location>
</feature>
<evidence type="ECO:0000313" key="4">
    <source>
        <dbReference type="Proteomes" id="UP000002320"/>
    </source>
</evidence>
<feature type="compositionally biased region" description="Polar residues" evidence="1">
    <location>
        <begin position="45"/>
        <end position="66"/>
    </location>
</feature>
<organism>
    <name type="scientific">Culex quinquefasciatus</name>
    <name type="common">Southern house mosquito</name>
    <name type="synonym">Culex pungens</name>
    <dbReference type="NCBI Taxonomy" id="7176"/>
    <lineage>
        <taxon>Eukaryota</taxon>
        <taxon>Metazoa</taxon>
        <taxon>Ecdysozoa</taxon>
        <taxon>Arthropoda</taxon>
        <taxon>Hexapoda</taxon>
        <taxon>Insecta</taxon>
        <taxon>Pterygota</taxon>
        <taxon>Neoptera</taxon>
        <taxon>Endopterygota</taxon>
        <taxon>Diptera</taxon>
        <taxon>Nematocera</taxon>
        <taxon>Culicoidea</taxon>
        <taxon>Culicidae</taxon>
        <taxon>Culicinae</taxon>
        <taxon>Culicini</taxon>
        <taxon>Culex</taxon>
        <taxon>Culex</taxon>
    </lineage>
</organism>
<dbReference type="InParanoid" id="B0WFC5"/>
<evidence type="ECO:0000256" key="1">
    <source>
        <dbReference type="SAM" id="MobiDB-lite"/>
    </source>
</evidence>
<dbReference type="STRING" id="7176.B0WFC5"/>
<dbReference type="VEuPathDB" id="VectorBase:CQUJHB015469"/>
<dbReference type="Proteomes" id="UP000002320">
    <property type="component" value="Unassembled WGS sequence"/>
</dbReference>
<dbReference type="KEGG" id="cqu:CpipJ_CPIJ005961"/>
<gene>
    <name evidence="3" type="primary">6037499</name>
    <name evidence="2" type="ORF">CpipJ_CPIJ005961</name>
</gene>
<protein>
    <submittedName>
        <fullName evidence="2 3">Mediator complex subunit rgr-1</fullName>
    </submittedName>
</protein>